<dbReference type="Proteomes" id="UP001595799">
    <property type="component" value="Unassembled WGS sequence"/>
</dbReference>
<dbReference type="EC" id="2.7.4.23" evidence="6"/>
<evidence type="ECO:0000256" key="3">
    <source>
        <dbReference type="ARBA" id="ARBA00022679"/>
    </source>
</evidence>
<evidence type="ECO:0000313" key="8">
    <source>
        <dbReference type="EMBL" id="MFC4352073.1"/>
    </source>
</evidence>
<dbReference type="PROSITE" id="PS50052">
    <property type="entry name" value="GUANYLATE_KINASE_2"/>
    <property type="match status" value="1"/>
</dbReference>
<feature type="domain" description="Guanylate kinase-like" evidence="7">
    <location>
        <begin position="10"/>
        <end position="189"/>
    </location>
</feature>
<dbReference type="InterPro" id="IPR027417">
    <property type="entry name" value="P-loop_NTPase"/>
</dbReference>
<evidence type="ECO:0000256" key="4">
    <source>
        <dbReference type="ARBA" id="ARBA00022741"/>
    </source>
</evidence>
<name>A0ABV8ULB1_9PROT</name>
<reference evidence="9" key="1">
    <citation type="journal article" date="2019" name="Int. J. Syst. Evol. Microbiol.">
        <title>The Global Catalogue of Microorganisms (GCM) 10K type strain sequencing project: providing services to taxonomists for standard genome sequencing and annotation.</title>
        <authorList>
            <consortium name="The Broad Institute Genomics Platform"/>
            <consortium name="The Broad Institute Genome Sequencing Center for Infectious Disease"/>
            <person name="Wu L."/>
            <person name="Ma J."/>
        </authorList>
    </citation>
    <scope>NUCLEOTIDE SEQUENCE [LARGE SCALE GENOMIC DNA]</scope>
    <source>
        <strain evidence="9">CECT 8472</strain>
    </source>
</reference>
<protein>
    <recommendedName>
        <fullName evidence="6">Ribose 1,5-bisphosphate phosphokinase PhnN</fullName>
        <ecNumber evidence="6">2.7.4.23</ecNumber>
    </recommendedName>
    <alternativeName>
        <fullName evidence="6">Ribose 1,5-bisphosphokinase</fullName>
    </alternativeName>
</protein>
<evidence type="ECO:0000256" key="5">
    <source>
        <dbReference type="ARBA" id="ARBA00022840"/>
    </source>
</evidence>
<dbReference type="SMART" id="SM00072">
    <property type="entry name" value="GuKc"/>
    <property type="match status" value="1"/>
</dbReference>
<sequence>MADGLPGTGGTLVLVAGPSGAGKDSLIEAARRQLPADRFVFPQRVITRQDASGAEVSDYVTPEVFARLQDSDAFALHWQAHGNHYGILRSIEPELAQGRHVVVNVSRSVIDQARHQYSRLRVMLVTASRAVLRQRLAARGRELDADIDRRLERSLLEMPDAPDVVEIVNDGALQDAIDRFITELATLDALEDRHLAGS</sequence>
<dbReference type="InterPro" id="IPR008144">
    <property type="entry name" value="Guanylate_kin-like_dom"/>
</dbReference>
<keyword evidence="3 6" id="KW-0808">Transferase</keyword>
<comment type="pathway">
    <text evidence="2 6">Metabolic intermediate biosynthesis; 5-phospho-alpha-D-ribose 1-diphosphate biosynthesis; 5-phospho-alpha-D-ribose 1-diphosphate from D-ribose 5-phosphate (route II): step 3/3.</text>
</comment>
<evidence type="ECO:0000259" key="7">
    <source>
        <dbReference type="PROSITE" id="PS50052"/>
    </source>
</evidence>
<evidence type="ECO:0000313" key="9">
    <source>
        <dbReference type="Proteomes" id="UP001595799"/>
    </source>
</evidence>
<dbReference type="PANTHER" id="PTHR23117">
    <property type="entry name" value="GUANYLATE KINASE-RELATED"/>
    <property type="match status" value="1"/>
</dbReference>
<evidence type="ECO:0000256" key="1">
    <source>
        <dbReference type="ARBA" id="ARBA00000373"/>
    </source>
</evidence>
<comment type="similarity">
    <text evidence="6">Belongs to the ribose 1,5-bisphosphokinase family.</text>
</comment>
<dbReference type="NCBIfam" id="TIGR02322">
    <property type="entry name" value="phosphon_PhnN"/>
    <property type="match status" value="1"/>
</dbReference>
<organism evidence="8 9">
    <name type="scientific">Fodinicurvata halophila</name>
    <dbReference type="NCBI Taxonomy" id="1419723"/>
    <lineage>
        <taxon>Bacteria</taxon>
        <taxon>Pseudomonadati</taxon>
        <taxon>Pseudomonadota</taxon>
        <taxon>Alphaproteobacteria</taxon>
        <taxon>Rhodospirillales</taxon>
        <taxon>Rhodovibrionaceae</taxon>
        <taxon>Fodinicurvata</taxon>
    </lineage>
</organism>
<comment type="caution">
    <text evidence="8">The sequence shown here is derived from an EMBL/GenBank/DDBJ whole genome shotgun (WGS) entry which is preliminary data.</text>
</comment>
<comment type="function">
    <text evidence="6">Catalyzes the phosphorylation of ribose 1,5-bisphosphate to 5-phospho-D-ribosyl alpha-1-diphosphate (PRPP).</text>
</comment>
<dbReference type="InterPro" id="IPR008145">
    <property type="entry name" value="GK/Ca_channel_bsu"/>
</dbReference>
<dbReference type="PANTHER" id="PTHR23117:SF8">
    <property type="entry name" value="RIBOSE 1,5-BISPHOSPHATE PHOSPHOKINASE PHNN"/>
    <property type="match status" value="1"/>
</dbReference>
<dbReference type="InterPro" id="IPR012699">
    <property type="entry name" value="PhnN"/>
</dbReference>
<dbReference type="EMBL" id="JBHSCW010000005">
    <property type="protein sequence ID" value="MFC4352073.1"/>
    <property type="molecule type" value="Genomic_DNA"/>
</dbReference>
<gene>
    <name evidence="6 8" type="primary">phnN</name>
    <name evidence="8" type="ORF">ACFOW6_11020</name>
</gene>
<dbReference type="SUPFAM" id="SSF52540">
    <property type="entry name" value="P-loop containing nucleoside triphosphate hydrolases"/>
    <property type="match status" value="1"/>
</dbReference>
<feature type="binding site" evidence="6">
    <location>
        <begin position="17"/>
        <end position="24"/>
    </location>
    <ligand>
        <name>ATP</name>
        <dbReference type="ChEBI" id="CHEBI:30616"/>
    </ligand>
</feature>
<evidence type="ECO:0000256" key="6">
    <source>
        <dbReference type="HAMAP-Rule" id="MF_00836"/>
    </source>
</evidence>
<dbReference type="RefSeq" id="WP_382422424.1">
    <property type="nucleotide sequence ID" value="NZ_JBHSCW010000005.1"/>
</dbReference>
<dbReference type="HAMAP" id="MF_00836">
    <property type="entry name" value="PhnN"/>
    <property type="match status" value="1"/>
</dbReference>
<keyword evidence="5 6" id="KW-0067">ATP-binding</keyword>
<keyword evidence="9" id="KW-1185">Reference proteome</keyword>
<proteinExistence type="inferred from homology"/>
<dbReference type="Pfam" id="PF00625">
    <property type="entry name" value="Guanylate_kin"/>
    <property type="match status" value="1"/>
</dbReference>
<dbReference type="Gene3D" id="3.40.50.300">
    <property type="entry name" value="P-loop containing nucleotide triphosphate hydrolases"/>
    <property type="match status" value="1"/>
</dbReference>
<evidence type="ECO:0000256" key="2">
    <source>
        <dbReference type="ARBA" id="ARBA00005069"/>
    </source>
</evidence>
<accession>A0ABV8ULB1</accession>
<keyword evidence="4 6" id="KW-0547">Nucleotide-binding</keyword>
<comment type="catalytic activity">
    <reaction evidence="1 6">
        <text>alpha-D-ribose 1,5-bisphosphate + ATP = 5-phospho-alpha-D-ribose 1-diphosphate + ADP</text>
        <dbReference type="Rhea" id="RHEA:20109"/>
        <dbReference type="ChEBI" id="CHEBI:30616"/>
        <dbReference type="ChEBI" id="CHEBI:58017"/>
        <dbReference type="ChEBI" id="CHEBI:68688"/>
        <dbReference type="ChEBI" id="CHEBI:456216"/>
        <dbReference type="EC" id="2.7.4.23"/>
    </reaction>
</comment>